<dbReference type="InterPro" id="IPR036909">
    <property type="entry name" value="Cyt_c-like_dom_sf"/>
</dbReference>
<accession>A0A953J6U4</accession>
<sequence length="281" mass="30379">MACIKRIVPVFLPVLISLVLFFFGDESGAGAVERGKLLFRQKCASCHTVHGGDAKGVGPDLKGITRKRDRKWLLDFIVYTDRMLASDPLARQLLKEYGNVPMPTMGLTEAEGAAVLEYLEYLDSGQGGKEALPAPTGGREVSPGDAERGRDLYLGVLPFQKGGPPCFPCHAAAGDAFLGGGTLGPDLTDSYTRYGEEGLSGVLASLAFPTMEPLYANRPLSPEERNDLKAFFRQTASLKPVNATGEVSAAAAGTFLLLVLLSYLIWRRRFRSVQEPPVKSR</sequence>
<keyword evidence="1 4" id="KW-0349">Heme</keyword>
<dbReference type="PANTHER" id="PTHR33546:SF1">
    <property type="entry name" value="LARGE, MULTIFUNCTIONAL SECRETED PROTEIN"/>
    <property type="match status" value="1"/>
</dbReference>
<dbReference type="InterPro" id="IPR009056">
    <property type="entry name" value="Cyt_c-like_dom"/>
</dbReference>
<organism evidence="7 8">
    <name type="scientific">Candidatus Nitrobium versatile</name>
    <dbReference type="NCBI Taxonomy" id="2884831"/>
    <lineage>
        <taxon>Bacteria</taxon>
        <taxon>Pseudomonadati</taxon>
        <taxon>Nitrospirota</taxon>
        <taxon>Nitrospiria</taxon>
        <taxon>Nitrospirales</taxon>
        <taxon>Nitrospiraceae</taxon>
        <taxon>Candidatus Nitrobium</taxon>
    </lineage>
</organism>
<dbReference type="EMBL" id="JAIOIV010000119">
    <property type="protein sequence ID" value="MBZ0157513.1"/>
    <property type="molecule type" value="Genomic_DNA"/>
</dbReference>
<name>A0A953J6U4_9BACT</name>
<feature type="domain" description="Cytochrome c" evidence="6">
    <location>
        <begin position="30"/>
        <end position="123"/>
    </location>
</feature>
<evidence type="ECO:0000259" key="6">
    <source>
        <dbReference type="PROSITE" id="PS51007"/>
    </source>
</evidence>
<comment type="caution">
    <text evidence="7">The sequence shown here is derived from an EMBL/GenBank/DDBJ whole genome shotgun (WGS) entry which is preliminary data.</text>
</comment>
<dbReference type="Gene3D" id="1.10.760.10">
    <property type="entry name" value="Cytochrome c-like domain"/>
    <property type="match status" value="2"/>
</dbReference>
<gene>
    <name evidence="7" type="ORF">K8I29_15045</name>
</gene>
<dbReference type="Pfam" id="PF00034">
    <property type="entry name" value="Cytochrom_C"/>
    <property type="match status" value="1"/>
</dbReference>
<dbReference type="SUPFAM" id="SSF46626">
    <property type="entry name" value="Cytochrome c"/>
    <property type="match status" value="2"/>
</dbReference>
<dbReference type="Proteomes" id="UP000705867">
    <property type="component" value="Unassembled WGS sequence"/>
</dbReference>
<dbReference type="AlphaFoldDB" id="A0A953J6U4"/>
<reference evidence="7" key="2">
    <citation type="submission" date="2021-08" db="EMBL/GenBank/DDBJ databases">
        <authorList>
            <person name="Dalcin Martins P."/>
        </authorList>
    </citation>
    <scope>NUCLEOTIDE SEQUENCE</scope>
    <source>
        <strain evidence="7">MAG_39</strain>
    </source>
</reference>
<evidence type="ECO:0000256" key="5">
    <source>
        <dbReference type="SAM" id="Phobius"/>
    </source>
</evidence>
<keyword evidence="2 4" id="KW-0479">Metal-binding</keyword>
<keyword evidence="5" id="KW-0472">Membrane</keyword>
<keyword evidence="3 4" id="KW-0408">Iron</keyword>
<evidence type="ECO:0000256" key="2">
    <source>
        <dbReference type="ARBA" id="ARBA00022723"/>
    </source>
</evidence>
<dbReference type="PANTHER" id="PTHR33546">
    <property type="entry name" value="LARGE, MULTIFUNCTIONAL SECRETED PROTEIN-RELATED"/>
    <property type="match status" value="1"/>
</dbReference>
<feature type="transmembrane region" description="Helical" evidence="5">
    <location>
        <begin position="247"/>
        <end position="266"/>
    </location>
</feature>
<keyword evidence="5" id="KW-1133">Transmembrane helix</keyword>
<dbReference type="GO" id="GO:0046872">
    <property type="term" value="F:metal ion binding"/>
    <property type="evidence" value="ECO:0007669"/>
    <property type="project" value="UniProtKB-KW"/>
</dbReference>
<dbReference type="GO" id="GO:0020037">
    <property type="term" value="F:heme binding"/>
    <property type="evidence" value="ECO:0007669"/>
    <property type="project" value="InterPro"/>
</dbReference>
<keyword evidence="5" id="KW-0812">Transmembrane</keyword>
<dbReference type="PROSITE" id="PS51007">
    <property type="entry name" value="CYTC"/>
    <property type="match status" value="2"/>
</dbReference>
<dbReference type="GO" id="GO:0009055">
    <property type="term" value="F:electron transfer activity"/>
    <property type="evidence" value="ECO:0007669"/>
    <property type="project" value="InterPro"/>
</dbReference>
<evidence type="ECO:0000256" key="1">
    <source>
        <dbReference type="ARBA" id="ARBA00022617"/>
    </source>
</evidence>
<evidence type="ECO:0000256" key="3">
    <source>
        <dbReference type="ARBA" id="ARBA00023004"/>
    </source>
</evidence>
<proteinExistence type="predicted"/>
<feature type="domain" description="Cytochrome c" evidence="6">
    <location>
        <begin position="144"/>
        <end position="236"/>
    </location>
</feature>
<reference evidence="7" key="1">
    <citation type="journal article" date="2021" name="bioRxiv">
        <title>Unraveling nitrogen, sulfur and carbon metabolic pathways and microbial community transcriptional responses to substrate deprivation and toxicity stresses in a bioreactor mimicking anoxic brackish coastal sediment conditions.</title>
        <authorList>
            <person name="Martins P.D."/>
            <person name="Echeveste M.J."/>
            <person name="Arshad A."/>
            <person name="Kurth J."/>
            <person name="Ouboter H."/>
            <person name="Jetten M.S.M."/>
            <person name="Welte C.U."/>
        </authorList>
    </citation>
    <scope>NUCLEOTIDE SEQUENCE</scope>
    <source>
        <strain evidence="7">MAG_39</strain>
    </source>
</reference>
<evidence type="ECO:0000313" key="8">
    <source>
        <dbReference type="Proteomes" id="UP000705867"/>
    </source>
</evidence>
<evidence type="ECO:0000256" key="4">
    <source>
        <dbReference type="PROSITE-ProRule" id="PRU00433"/>
    </source>
</evidence>
<evidence type="ECO:0000313" key="7">
    <source>
        <dbReference type="EMBL" id="MBZ0157513.1"/>
    </source>
</evidence>
<protein>
    <submittedName>
        <fullName evidence="7">Cytochrome c</fullName>
    </submittedName>
</protein>